<dbReference type="InterPro" id="IPR051325">
    <property type="entry name" value="Nudix_hydrolase_domain"/>
</dbReference>
<evidence type="ECO:0000256" key="1">
    <source>
        <dbReference type="ARBA" id="ARBA00005582"/>
    </source>
</evidence>
<dbReference type="InterPro" id="IPR000086">
    <property type="entry name" value="NUDIX_hydrolase_dom"/>
</dbReference>
<evidence type="ECO:0000256" key="2">
    <source>
        <dbReference type="ARBA" id="ARBA00022801"/>
    </source>
</evidence>
<dbReference type="Gene3D" id="3.90.79.10">
    <property type="entry name" value="Nucleoside Triphosphate Pyrophosphohydrolase"/>
    <property type="match status" value="1"/>
</dbReference>
<reference evidence="5 6" key="1">
    <citation type="submission" date="2019-11" db="EMBL/GenBank/DDBJ databases">
        <title>Cellulosimicrobium composti sp. nov. isolated from a compost.</title>
        <authorList>
            <person name="Yang Y."/>
        </authorList>
    </citation>
    <scope>NUCLEOTIDE SEQUENCE [LARGE SCALE GENOMIC DNA]</scope>
    <source>
        <strain evidence="5 6">BIT-GX5</strain>
    </source>
</reference>
<dbReference type="InterPro" id="IPR020084">
    <property type="entry name" value="NUDIX_hydrolase_CS"/>
</dbReference>
<dbReference type="InterPro" id="IPR015797">
    <property type="entry name" value="NUDIX_hydrolase-like_dom_sf"/>
</dbReference>
<dbReference type="GO" id="GO:0004081">
    <property type="term" value="F:bis(5'-nucleosyl)-tetraphosphatase (asymmetrical) activity"/>
    <property type="evidence" value="ECO:0007669"/>
    <property type="project" value="TreeGrafter"/>
</dbReference>
<dbReference type="PROSITE" id="PS00893">
    <property type="entry name" value="NUDIX_BOX"/>
    <property type="match status" value="1"/>
</dbReference>
<dbReference type="EMBL" id="WMKA01000026">
    <property type="protein sequence ID" value="MTG89615.1"/>
    <property type="molecule type" value="Genomic_DNA"/>
</dbReference>
<dbReference type="PANTHER" id="PTHR21340">
    <property type="entry name" value="DIADENOSINE 5,5-P1,P4-TETRAPHOSPHATE PYROPHOSPHOHYDROLASE MUTT"/>
    <property type="match status" value="1"/>
</dbReference>
<evidence type="ECO:0000313" key="5">
    <source>
        <dbReference type="EMBL" id="MTG89615.1"/>
    </source>
</evidence>
<sequence>MGVPSSALRSGVPLVDTLGPTHVSHAPVIESAGALVWRVHDGELQVRLVHRPRYDDWSWPKGKLDPGETFQAAAAREVAEETGKPVILGVPLPGLQYLTPEGRVKRVHYWAARKASRRSDAGALAARAPVPPVSPQEIDRAAWLSVDDAARRLTREADRTPLDALVRERAEGRLATHVVVIARHGKAVARSAWHGDEQDRPLTPAGHAQAVAMVPVLAAYGVEAMVTSRWDRCAQSIAPYARASGLASLSSDHLTEAQHERAPSRVARTVRELLESERSSVLCTHRPVLPTVLDVLGQHSRRAVANALPANDPFLEPGEMLVAHVARTSKGPRVVAAEKVAPPLH</sequence>
<comment type="caution">
    <text evidence="5">The sequence shown here is derived from an EMBL/GenBank/DDBJ whole genome shotgun (WGS) entry which is preliminary data.</text>
</comment>
<dbReference type="Pfam" id="PF00293">
    <property type="entry name" value="NUDIX"/>
    <property type="match status" value="1"/>
</dbReference>
<feature type="domain" description="Nudix hydrolase" evidence="4">
    <location>
        <begin position="27"/>
        <end position="167"/>
    </location>
</feature>
<dbReference type="RefSeq" id="WP_155099362.1">
    <property type="nucleotide sequence ID" value="NZ_WMKA01000026.1"/>
</dbReference>
<organism evidence="5 6">
    <name type="scientific">Cellulosimicrobium composti</name>
    <dbReference type="NCBI Taxonomy" id="2672572"/>
    <lineage>
        <taxon>Bacteria</taxon>
        <taxon>Bacillati</taxon>
        <taxon>Actinomycetota</taxon>
        <taxon>Actinomycetes</taxon>
        <taxon>Micrococcales</taxon>
        <taxon>Promicromonosporaceae</taxon>
        <taxon>Cellulosimicrobium</taxon>
    </lineage>
</organism>
<dbReference type="AlphaFoldDB" id="A0A6N7ZJD9"/>
<dbReference type="SUPFAM" id="SSF55811">
    <property type="entry name" value="Nudix"/>
    <property type="match status" value="1"/>
</dbReference>
<comment type="similarity">
    <text evidence="1 3">Belongs to the Nudix hydrolase family.</text>
</comment>
<gene>
    <name evidence="5" type="ORF">GJV82_11770</name>
</gene>
<accession>A0A6N7ZJD9</accession>
<dbReference type="GO" id="GO:0006754">
    <property type="term" value="P:ATP biosynthetic process"/>
    <property type="evidence" value="ECO:0007669"/>
    <property type="project" value="TreeGrafter"/>
</dbReference>
<proteinExistence type="inferred from homology"/>
<dbReference type="Pfam" id="PF00300">
    <property type="entry name" value="His_Phos_1"/>
    <property type="match status" value="1"/>
</dbReference>
<evidence type="ECO:0000313" key="6">
    <source>
        <dbReference type="Proteomes" id="UP000440668"/>
    </source>
</evidence>
<dbReference type="PROSITE" id="PS51462">
    <property type="entry name" value="NUDIX"/>
    <property type="match status" value="1"/>
</dbReference>
<evidence type="ECO:0000256" key="3">
    <source>
        <dbReference type="RuleBase" id="RU003476"/>
    </source>
</evidence>
<dbReference type="PANTHER" id="PTHR21340:SF0">
    <property type="entry name" value="BIS(5'-NUCLEOSYL)-TETRAPHOSPHATASE [ASYMMETRICAL]"/>
    <property type="match status" value="1"/>
</dbReference>
<dbReference type="InterPro" id="IPR020476">
    <property type="entry name" value="Nudix_hydrolase"/>
</dbReference>
<dbReference type="InterPro" id="IPR029033">
    <property type="entry name" value="His_PPase_superfam"/>
</dbReference>
<dbReference type="GO" id="GO:0006167">
    <property type="term" value="P:AMP biosynthetic process"/>
    <property type="evidence" value="ECO:0007669"/>
    <property type="project" value="TreeGrafter"/>
</dbReference>
<protein>
    <submittedName>
        <fullName evidence="5">NUDIX domain-containing protein</fullName>
    </submittedName>
</protein>
<dbReference type="SUPFAM" id="SSF53254">
    <property type="entry name" value="Phosphoglycerate mutase-like"/>
    <property type="match status" value="1"/>
</dbReference>
<dbReference type="InterPro" id="IPR013078">
    <property type="entry name" value="His_Pase_superF_clade-1"/>
</dbReference>
<dbReference type="PRINTS" id="PR00502">
    <property type="entry name" value="NUDIXFAMILY"/>
</dbReference>
<dbReference type="CDD" id="cd03673">
    <property type="entry name" value="NUDIX_Ap6A_hydrolase"/>
    <property type="match status" value="1"/>
</dbReference>
<name>A0A6N7ZJD9_9MICO</name>
<keyword evidence="2 3" id="KW-0378">Hydrolase</keyword>
<dbReference type="Proteomes" id="UP000440668">
    <property type="component" value="Unassembled WGS sequence"/>
</dbReference>
<evidence type="ECO:0000259" key="4">
    <source>
        <dbReference type="PROSITE" id="PS51462"/>
    </source>
</evidence>
<dbReference type="SMART" id="SM00855">
    <property type="entry name" value="PGAM"/>
    <property type="match status" value="1"/>
</dbReference>
<dbReference type="Gene3D" id="3.40.50.1240">
    <property type="entry name" value="Phosphoglycerate mutase-like"/>
    <property type="match status" value="1"/>
</dbReference>